<keyword evidence="2" id="KW-1185">Reference proteome</keyword>
<evidence type="ECO:0000313" key="2">
    <source>
        <dbReference type="Proteomes" id="UP000011115"/>
    </source>
</evidence>
<reference evidence="1" key="2">
    <citation type="submission" date="2015-06" db="UniProtKB">
        <authorList>
            <consortium name="EnsemblPlants"/>
        </authorList>
    </citation>
    <scope>IDENTIFICATION</scope>
    <source>
        <strain evidence="1">DM1-3 516 R44</strain>
    </source>
</reference>
<accession>M0ZZK0</accession>
<dbReference type="PaxDb" id="4113-PGSC0003DMT400011434"/>
<dbReference type="EnsemblPlants" id="PGSC0003DMT400011434">
    <property type="protein sequence ID" value="PGSC0003DMT400011434"/>
    <property type="gene ID" value="PGSC0003DMG400004487"/>
</dbReference>
<dbReference type="Proteomes" id="UP000011115">
    <property type="component" value="Unassembled WGS sequence"/>
</dbReference>
<dbReference type="HOGENOM" id="CLU_2927214_0_0_1"/>
<proteinExistence type="predicted"/>
<sequence length="61" mass="6802">MIFLGLLIGPQPRVSRLAVGQSTNLLIVLLVTLPRGQSFCKRLRHYAVAASCTPDYGQWKF</sequence>
<organism evidence="1 2">
    <name type="scientific">Solanum tuberosum</name>
    <name type="common">Potato</name>
    <dbReference type="NCBI Taxonomy" id="4113"/>
    <lineage>
        <taxon>Eukaryota</taxon>
        <taxon>Viridiplantae</taxon>
        <taxon>Streptophyta</taxon>
        <taxon>Embryophyta</taxon>
        <taxon>Tracheophyta</taxon>
        <taxon>Spermatophyta</taxon>
        <taxon>Magnoliopsida</taxon>
        <taxon>eudicotyledons</taxon>
        <taxon>Gunneridae</taxon>
        <taxon>Pentapetalae</taxon>
        <taxon>asterids</taxon>
        <taxon>lamiids</taxon>
        <taxon>Solanales</taxon>
        <taxon>Solanaceae</taxon>
        <taxon>Solanoideae</taxon>
        <taxon>Solaneae</taxon>
        <taxon>Solanum</taxon>
    </lineage>
</organism>
<dbReference type="Gramene" id="PGSC0003DMT400011434">
    <property type="protein sequence ID" value="PGSC0003DMT400011434"/>
    <property type="gene ID" value="PGSC0003DMG400004487"/>
</dbReference>
<protein>
    <submittedName>
        <fullName evidence="1">Uncharacterized protein</fullName>
    </submittedName>
</protein>
<reference evidence="2" key="1">
    <citation type="journal article" date="2011" name="Nature">
        <title>Genome sequence and analysis of the tuber crop potato.</title>
        <authorList>
            <consortium name="The Potato Genome Sequencing Consortium"/>
        </authorList>
    </citation>
    <scope>NUCLEOTIDE SEQUENCE [LARGE SCALE GENOMIC DNA]</scope>
    <source>
        <strain evidence="2">cv. DM1-3 516 R44</strain>
    </source>
</reference>
<name>M0ZZK0_SOLTU</name>
<dbReference type="AlphaFoldDB" id="M0ZZK0"/>
<dbReference type="InParanoid" id="M0ZZK0"/>
<evidence type="ECO:0000313" key="1">
    <source>
        <dbReference type="EnsemblPlants" id="PGSC0003DMT400011434"/>
    </source>
</evidence>